<comment type="caution">
    <text evidence="2">The sequence shown here is derived from an EMBL/GenBank/DDBJ whole genome shotgun (WGS) entry which is preliminary data.</text>
</comment>
<dbReference type="EMBL" id="BSNX01000052">
    <property type="protein sequence ID" value="GLQ74083.1"/>
    <property type="molecule type" value="Genomic_DNA"/>
</dbReference>
<dbReference type="Pfam" id="PF00583">
    <property type="entry name" value="Acetyltransf_1"/>
    <property type="match status" value="1"/>
</dbReference>
<sequence>MPLFVYITIMIAIKRPKIKHFSSLIELNVTSEQSLFVETFDHLYEHRDKQDVIYSVSEDGKPIGFFALDEGYEKKFTFVKSREIGLKNLVIDQRFQRQGKAKATLERLFVYLYTAYANYDSVCVIVEKENEAAYECFLSADFKDTNKPFYDGNKQLRILRKAITAPF</sequence>
<dbReference type="GO" id="GO:0016747">
    <property type="term" value="F:acyltransferase activity, transferring groups other than amino-acyl groups"/>
    <property type="evidence" value="ECO:0007669"/>
    <property type="project" value="InterPro"/>
</dbReference>
<dbReference type="PROSITE" id="PS51186">
    <property type="entry name" value="GNAT"/>
    <property type="match status" value="1"/>
</dbReference>
<dbReference type="InterPro" id="IPR016181">
    <property type="entry name" value="Acyl_CoA_acyltransferase"/>
</dbReference>
<evidence type="ECO:0000313" key="2">
    <source>
        <dbReference type="EMBL" id="GLQ74083.1"/>
    </source>
</evidence>
<dbReference type="SUPFAM" id="SSF55729">
    <property type="entry name" value="Acyl-CoA N-acyltransferases (Nat)"/>
    <property type="match status" value="1"/>
</dbReference>
<dbReference type="Proteomes" id="UP001156690">
    <property type="component" value="Unassembled WGS sequence"/>
</dbReference>
<reference evidence="3" key="1">
    <citation type="journal article" date="2019" name="Int. J. Syst. Evol. Microbiol.">
        <title>The Global Catalogue of Microorganisms (GCM) 10K type strain sequencing project: providing services to taxonomists for standard genome sequencing and annotation.</title>
        <authorList>
            <consortium name="The Broad Institute Genomics Platform"/>
            <consortium name="The Broad Institute Genome Sequencing Center for Infectious Disease"/>
            <person name="Wu L."/>
            <person name="Ma J."/>
        </authorList>
    </citation>
    <scope>NUCLEOTIDE SEQUENCE [LARGE SCALE GENOMIC DNA]</scope>
    <source>
        <strain evidence="3">NBRC 15640</strain>
    </source>
</reference>
<dbReference type="AlphaFoldDB" id="A0AAV5NU98"/>
<protein>
    <submittedName>
        <fullName evidence="2">N-acetyltransferase</fullName>
    </submittedName>
</protein>
<accession>A0AAV5NU98</accession>
<evidence type="ECO:0000259" key="1">
    <source>
        <dbReference type="PROSITE" id="PS51186"/>
    </source>
</evidence>
<proteinExistence type="predicted"/>
<dbReference type="RefSeq" id="WP_101114682.1">
    <property type="nucleotide sequence ID" value="NZ_AP025147.1"/>
</dbReference>
<dbReference type="InterPro" id="IPR000182">
    <property type="entry name" value="GNAT_dom"/>
</dbReference>
<name>A0AAV5NU98_9VIBR</name>
<gene>
    <name evidence="2" type="ORF">GCM10007932_34440</name>
</gene>
<feature type="domain" description="N-acetyltransferase" evidence="1">
    <location>
        <begin position="11"/>
        <end position="166"/>
    </location>
</feature>
<dbReference type="Gene3D" id="3.40.630.30">
    <property type="match status" value="1"/>
</dbReference>
<keyword evidence="3" id="KW-1185">Reference proteome</keyword>
<evidence type="ECO:0000313" key="3">
    <source>
        <dbReference type="Proteomes" id="UP001156690"/>
    </source>
</evidence>
<organism evidence="2 3">
    <name type="scientific">Vibrio penaeicida</name>
    <dbReference type="NCBI Taxonomy" id="104609"/>
    <lineage>
        <taxon>Bacteria</taxon>
        <taxon>Pseudomonadati</taxon>
        <taxon>Pseudomonadota</taxon>
        <taxon>Gammaproteobacteria</taxon>
        <taxon>Vibrionales</taxon>
        <taxon>Vibrionaceae</taxon>
        <taxon>Vibrio</taxon>
    </lineage>
</organism>